<name>A0ABY3TTC4_9MYCO</name>
<protein>
    <submittedName>
        <fullName evidence="2">Glycosyl transferase</fullName>
    </submittedName>
</protein>
<accession>A0ABY3TTC4</accession>
<dbReference type="RefSeq" id="WP_240180666.1">
    <property type="nucleotide sequence ID" value="NZ_CP092362.2"/>
</dbReference>
<keyword evidence="3" id="KW-1185">Reference proteome</keyword>
<dbReference type="InterPro" id="IPR010610">
    <property type="entry name" value="EryCIII-like_C"/>
</dbReference>
<gene>
    <name evidence="2" type="ORF">MI149_02105</name>
</gene>
<organism evidence="2 3">
    <name type="scientific">Mycolicibacterium crocinum</name>
    <dbReference type="NCBI Taxonomy" id="388459"/>
    <lineage>
        <taxon>Bacteria</taxon>
        <taxon>Bacillati</taxon>
        <taxon>Actinomycetota</taxon>
        <taxon>Actinomycetes</taxon>
        <taxon>Mycobacteriales</taxon>
        <taxon>Mycobacteriaceae</taxon>
        <taxon>Mycolicibacterium</taxon>
    </lineage>
</organism>
<dbReference type="Gene3D" id="3.40.50.2000">
    <property type="entry name" value="Glycogen Phosphorylase B"/>
    <property type="match status" value="2"/>
</dbReference>
<dbReference type="SUPFAM" id="SSF53756">
    <property type="entry name" value="UDP-Glycosyltransferase/glycogen phosphorylase"/>
    <property type="match status" value="1"/>
</dbReference>
<proteinExistence type="predicted"/>
<dbReference type="GO" id="GO:0016740">
    <property type="term" value="F:transferase activity"/>
    <property type="evidence" value="ECO:0007669"/>
    <property type="project" value="UniProtKB-KW"/>
</dbReference>
<dbReference type="PANTHER" id="PTHR48050">
    <property type="entry name" value="STEROL 3-BETA-GLUCOSYLTRANSFERASE"/>
    <property type="match status" value="1"/>
</dbReference>
<keyword evidence="2" id="KW-0808">Transferase</keyword>
<dbReference type="EMBL" id="CP092362">
    <property type="protein sequence ID" value="ULN44657.1"/>
    <property type="molecule type" value="Genomic_DNA"/>
</dbReference>
<dbReference type="InterPro" id="IPR050426">
    <property type="entry name" value="Glycosyltransferase_28"/>
</dbReference>
<sequence length="465" mass="51429">MRWVGSGCPLHERRSVPKIVAEGIVMTEPLTIMFWPESAYGPTNQCIGLAAILQSRGHRIVFAAESSWAGKLAALGFVEELVDLAEPAEGATDDDPGKFWTDFIAETAPEFRKPTIQQLETFIQPTYQALIDGAKYCEPRLRQIVAQHQPDVIVEDNVVLFPALASAGAPFVRIVSCSPLEVPGANVPPPFSGLPSADRSQWAAYRAEFDRTHRAMWSDFNDWVQQQGAAALPDLEFMPRDNAANLYVYPAEADYVDARPLDAGWTRMDSSVRETDAEYELPAPLADRPESSALIYLSLGSLGGADVELMQRLVDVLGRTEHRYIVSKGPQADRIALADNMVGEQMLPQTKIIPQVDLVISHGGNNTVTETLHFGKPLIVLPLFWDQYENAQRVHELGFGVRLDTYAFRDEELIAAVDTILADSELRDRLTEIGEAIRSRDGLRVGANVIEQVGLQHRNRDNATA</sequence>
<evidence type="ECO:0000259" key="1">
    <source>
        <dbReference type="Pfam" id="PF06722"/>
    </source>
</evidence>
<dbReference type="Proteomes" id="UP001055337">
    <property type="component" value="Chromosome"/>
</dbReference>
<dbReference type="CDD" id="cd03784">
    <property type="entry name" value="GT1_Gtf-like"/>
    <property type="match status" value="1"/>
</dbReference>
<dbReference type="Pfam" id="PF06722">
    <property type="entry name" value="EryCIII-like_C"/>
    <property type="match status" value="1"/>
</dbReference>
<dbReference type="PANTHER" id="PTHR48050:SF13">
    <property type="entry name" value="STEROL 3-BETA-GLUCOSYLTRANSFERASE UGT80A2"/>
    <property type="match status" value="1"/>
</dbReference>
<reference evidence="2" key="1">
    <citation type="submission" date="2022-08" db="EMBL/GenBank/DDBJ databases">
        <title>Whole genome sequencing of non-tuberculosis mycobacteria type-strains.</title>
        <authorList>
            <person name="Igarashi Y."/>
            <person name="Osugi A."/>
            <person name="Mitarai S."/>
        </authorList>
    </citation>
    <scope>NUCLEOTIDE SEQUENCE</scope>
    <source>
        <strain evidence="2">JCM 16369</strain>
    </source>
</reference>
<dbReference type="InterPro" id="IPR002213">
    <property type="entry name" value="UDP_glucos_trans"/>
</dbReference>
<evidence type="ECO:0000313" key="2">
    <source>
        <dbReference type="EMBL" id="ULN44657.1"/>
    </source>
</evidence>
<evidence type="ECO:0000313" key="3">
    <source>
        <dbReference type="Proteomes" id="UP001055337"/>
    </source>
</evidence>
<feature type="domain" description="Erythromycin biosynthesis protein CIII-like C-terminal" evidence="1">
    <location>
        <begin position="312"/>
        <end position="435"/>
    </location>
</feature>